<gene>
    <name evidence="1" type="ORF">K2173_019825</name>
</gene>
<keyword evidence="2" id="KW-1185">Reference proteome</keyword>
<evidence type="ECO:0000313" key="2">
    <source>
        <dbReference type="Proteomes" id="UP001159364"/>
    </source>
</evidence>
<dbReference type="Proteomes" id="UP001159364">
    <property type="component" value="Linkage Group LG10"/>
</dbReference>
<protein>
    <submittedName>
        <fullName evidence="1">Uncharacterized protein</fullName>
    </submittedName>
</protein>
<accession>A0AAV8SMA1</accession>
<dbReference type="AlphaFoldDB" id="A0AAV8SMA1"/>
<reference evidence="1 2" key="1">
    <citation type="submission" date="2021-09" db="EMBL/GenBank/DDBJ databases">
        <title>Genomic insights and catalytic innovation underlie evolution of tropane alkaloids biosynthesis.</title>
        <authorList>
            <person name="Wang Y.-J."/>
            <person name="Tian T."/>
            <person name="Huang J.-P."/>
            <person name="Huang S.-X."/>
        </authorList>
    </citation>
    <scope>NUCLEOTIDE SEQUENCE [LARGE SCALE GENOMIC DNA]</scope>
    <source>
        <strain evidence="1">KIB-2018</strain>
        <tissue evidence="1">Leaf</tissue>
    </source>
</reference>
<evidence type="ECO:0000313" key="1">
    <source>
        <dbReference type="EMBL" id="KAJ8753426.1"/>
    </source>
</evidence>
<comment type="caution">
    <text evidence="1">The sequence shown here is derived from an EMBL/GenBank/DDBJ whole genome shotgun (WGS) entry which is preliminary data.</text>
</comment>
<dbReference type="EMBL" id="JAIWQS010000010">
    <property type="protein sequence ID" value="KAJ8753426.1"/>
    <property type="molecule type" value="Genomic_DNA"/>
</dbReference>
<organism evidence="1 2">
    <name type="scientific">Erythroxylum novogranatense</name>
    <dbReference type="NCBI Taxonomy" id="1862640"/>
    <lineage>
        <taxon>Eukaryota</taxon>
        <taxon>Viridiplantae</taxon>
        <taxon>Streptophyta</taxon>
        <taxon>Embryophyta</taxon>
        <taxon>Tracheophyta</taxon>
        <taxon>Spermatophyta</taxon>
        <taxon>Magnoliopsida</taxon>
        <taxon>eudicotyledons</taxon>
        <taxon>Gunneridae</taxon>
        <taxon>Pentapetalae</taxon>
        <taxon>rosids</taxon>
        <taxon>fabids</taxon>
        <taxon>Malpighiales</taxon>
        <taxon>Erythroxylaceae</taxon>
        <taxon>Erythroxylum</taxon>
    </lineage>
</organism>
<sequence>MGILEESEKKLPFMLCMKKLGYLMSREVACKKWKPYIITRQGLQVNFRKSKVWFSPVASKLNITTTKDLGCNLGVPLLHSTGRGRKGVVGIVIALDIY</sequence>
<proteinExistence type="predicted"/>
<name>A0AAV8SMA1_9ROSI</name>